<keyword evidence="3" id="KW-1185">Reference proteome</keyword>
<protein>
    <submittedName>
        <fullName evidence="2">Uncharacterized protein</fullName>
    </submittedName>
</protein>
<sequence length="228" mass="23019">MSEKPQEQEAAAAAPPPPPASGTGAAAGGGGGGVLPMAEITQAAEAAKAAARFQDAADALKKQAALVRDPAERERLWQAAYAKEKEAHGESKKARLMASGWGQGTGLGIGISSAVGMGLGNLVGALLSGVVAVPGSLIGAGVGAIHGPWYRFADAVAGNGGGGTKADEDAGHDRLGKDINKSKSGGKEGDETDDSERDEEAHKAIVEAAKKLEEEEKTKSRETKTGQK</sequence>
<organism evidence="2 3">
    <name type="scientific">Diaporthe eres</name>
    <name type="common">Phomopsis oblonga</name>
    <dbReference type="NCBI Taxonomy" id="83184"/>
    <lineage>
        <taxon>Eukaryota</taxon>
        <taxon>Fungi</taxon>
        <taxon>Dikarya</taxon>
        <taxon>Ascomycota</taxon>
        <taxon>Pezizomycotina</taxon>
        <taxon>Sordariomycetes</taxon>
        <taxon>Sordariomycetidae</taxon>
        <taxon>Diaporthales</taxon>
        <taxon>Diaporthaceae</taxon>
        <taxon>Diaporthe</taxon>
        <taxon>Diaporthe eres species complex</taxon>
    </lineage>
</organism>
<feature type="compositionally biased region" description="Gly residues" evidence="1">
    <location>
        <begin position="25"/>
        <end position="34"/>
    </location>
</feature>
<feature type="compositionally biased region" description="Basic and acidic residues" evidence="1">
    <location>
        <begin position="165"/>
        <end position="189"/>
    </location>
</feature>
<feature type="compositionally biased region" description="Basic and acidic residues" evidence="1">
    <location>
        <begin position="199"/>
        <end position="228"/>
    </location>
</feature>
<evidence type="ECO:0000313" key="3">
    <source>
        <dbReference type="Proteomes" id="UP001430848"/>
    </source>
</evidence>
<feature type="region of interest" description="Disordered" evidence="1">
    <location>
        <begin position="1"/>
        <end position="34"/>
    </location>
</feature>
<accession>A0ABR1NW29</accession>
<dbReference type="Proteomes" id="UP001430848">
    <property type="component" value="Unassembled WGS sequence"/>
</dbReference>
<gene>
    <name evidence="2" type="ORF">SLS63_010710</name>
</gene>
<evidence type="ECO:0000313" key="2">
    <source>
        <dbReference type="EMBL" id="KAK7717755.1"/>
    </source>
</evidence>
<reference evidence="2 3" key="1">
    <citation type="submission" date="2024-02" db="EMBL/GenBank/DDBJ databases">
        <title>De novo assembly and annotation of 12 fungi associated with fruit tree decline syndrome in Ontario, Canada.</title>
        <authorList>
            <person name="Sulman M."/>
            <person name="Ellouze W."/>
            <person name="Ilyukhin E."/>
        </authorList>
    </citation>
    <scope>NUCLEOTIDE SEQUENCE [LARGE SCALE GENOMIC DNA]</scope>
    <source>
        <strain evidence="2 3">M169</strain>
    </source>
</reference>
<proteinExistence type="predicted"/>
<feature type="region of interest" description="Disordered" evidence="1">
    <location>
        <begin position="160"/>
        <end position="228"/>
    </location>
</feature>
<evidence type="ECO:0000256" key="1">
    <source>
        <dbReference type="SAM" id="MobiDB-lite"/>
    </source>
</evidence>
<name>A0ABR1NW29_DIAER</name>
<comment type="caution">
    <text evidence="2">The sequence shown here is derived from an EMBL/GenBank/DDBJ whole genome shotgun (WGS) entry which is preliminary data.</text>
</comment>
<dbReference type="EMBL" id="JAKNSF020000092">
    <property type="protein sequence ID" value="KAK7717755.1"/>
    <property type="molecule type" value="Genomic_DNA"/>
</dbReference>